<accession>A0ABS5AND8</accession>
<dbReference type="SUPFAM" id="SSF54637">
    <property type="entry name" value="Thioesterase/thiol ester dehydrase-isomerase"/>
    <property type="match status" value="1"/>
</dbReference>
<dbReference type="EMBL" id="JAGIOO010000001">
    <property type="protein sequence ID" value="MBP2478081.1"/>
    <property type="molecule type" value="Genomic_DNA"/>
</dbReference>
<dbReference type="Gene3D" id="3.10.129.10">
    <property type="entry name" value="Hotdog Thioesterase"/>
    <property type="match status" value="1"/>
</dbReference>
<keyword evidence="2" id="KW-1185">Reference proteome</keyword>
<organism evidence="1 2">
    <name type="scientific">Crossiella equi</name>
    <dbReference type="NCBI Taxonomy" id="130796"/>
    <lineage>
        <taxon>Bacteria</taxon>
        <taxon>Bacillati</taxon>
        <taxon>Actinomycetota</taxon>
        <taxon>Actinomycetes</taxon>
        <taxon>Pseudonocardiales</taxon>
        <taxon>Pseudonocardiaceae</taxon>
        <taxon>Crossiella</taxon>
    </lineage>
</organism>
<name>A0ABS5AND8_9PSEU</name>
<sequence length="136" mass="14567">MAGDVMIAVGAELPELVVEVTPTFIISTAVATRDFQDVHHDRDAAVRRGSPDIFLNILATTGLVQRFVTDWAGPRVLIRGIAIRLGVPCYAYDTLTLRGRVEEPLGDNGYVVSVVGANRLGDHVTGTVRIEVGGTP</sequence>
<evidence type="ECO:0000313" key="2">
    <source>
        <dbReference type="Proteomes" id="UP001519363"/>
    </source>
</evidence>
<comment type="caution">
    <text evidence="1">The sequence shown here is derived from an EMBL/GenBank/DDBJ whole genome shotgun (WGS) entry which is preliminary data.</text>
</comment>
<reference evidence="1 2" key="1">
    <citation type="submission" date="2021-03" db="EMBL/GenBank/DDBJ databases">
        <title>Sequencing the genomes of 1000 actinobacteria strains.</title>
        <authorList>
            <person name="Klenk H.-P."/>
        </authorList>
    </citation>
    <scope>NUCLEOTIDE SEQUENCE [LARGE SCALE GENOMIC DNA]</scope>
    <source>
        <strain evidence="1 2">DSM 44580</strain>
    </source>
</reference>
<dbReference type="Proteomes" id="UP001519363">
    <property type="component" value="Unassembled WGS sequence"/>
</dbReference>
<evidence type="ECO:0000313" key="1">
    <source>
        <dbReference type="EMBL" id="MBP2478081.1"/>
    </source>
</evidence>
<proteinExistence type="predicted"/>
<evidence type="ECO:0008006" key="3">
    <source>
        <dbReference type="Google" id="ProtNLM"/>
    </source>
</evidence>
<protein>
    <recommendedName>
        <fullName evidence="3">Acyl dehydratase</fullName>
    </recommendedName>
</protein>
<dbReference type="InterPro" id="IPR029069">
    <property type="entry name" value="HotDog_dom_sf"/>
</dbReference>
<dbReference type="CDD" id="cd03455">
    <property type="entry name" value="SAV4209"/>
    <property type="match status" value="1"/>
</dbReference>
<gene>
    <name evidence="1" type="ORF">JOF53_006953</name>
</gene>